<dbReference type="EMBL" id="FOZG01000002">
    <property type="protein sequence ID" value="SFR96459.1"/>
    <property type="molecule type" value="Genomic_DNA"/>
</dbReference>
<reference evidence="1 2" key="1">
    <citation type="submission" date="2016-10" db="EMBL/GenBank/DDBJ databases">
        <authorList>
            <person name="de Groot N.N."/>
        </authorList>
    </citation>
    <scope>NUCLEOTIDE SEQUENCE [LARGE SCALE GENOMIC DNA]</scope>
    <source>
        <strain evidence="1 2">S5-249</strain>
    </source>
</reference>
<evidence type="ECO:0000313" key="2">
    <source>
        <dbReference type="Proteomes" id="UP000198824"/>
    </source>
</evidence>
<dbReference type="RefSeq" id="WP_093314181.1">
    <property type="nucleotide sequence ID" value="NZ_FOZG01000002.1"/>
</dbReference>
<dbReference type="Proteomes" id="UP000198824">
    <property type="component" value="Unassembled WGS sequence"/>
</dbReference>
<keyword evidence="2" id="KW-1185">Reference proteome</keyword>
<proteinExistence type="predicted"/>
<dbReference type="SUPFAM" id="SSF52172">
    <property type="entry name" value="CheY-like"/>
    <property type="match status" value="1"/>
</dbReference>
<protein>
    <submittedName>
        <fullName evidence="1">CheY chemotaxis protein or a CheY-like REC (Receiver) domain</fullName>
    </submittedName>
</protein>
<dbReference type="InterPro" id="IPR011006">
    <property type="entry name" value="CheY-like_superfamily"/>
</dbReference>
<accession>A0A1I6KZ07</accession>
<dbReference type="STRING" id="1166337.SAMN05192580_2009"/>
<evidence type="ECO:0000313" key="1">
    <source>
        <dbReference type="EMBL" id="SFR96459.1"/>
    </source>
</evidence>
<dbReference type="AlphaFoldDB" id="A0A1I6KZ07"/>
<sequence>MNENSLSGRYILIVKDEYLLADDLRAAMHRAGAEVLGPFPTLADAAACIDTGSALDAAVLDVNLQGEMVFSLADMLVARGVPFIFSTGYDQSALPARFASAPRLEKPIKMQAVATLLMPLFDAA</sequence>
<name>A0A1I6KZ07_9SPHN</name>
<dbReference type="Gene3D" id="3.40.50.2300">
    <property type="match status" value="1"/>
</dbReference>
<gene>
    <name evidence="1" type="ORF">SAMN05192580_2009</name>
</gene>
<organism evidence="1 2">
    <name type="scientific">Sphingomonas jatrophae</name>
    <dbReference type="NCBI Taxonomy" id="1166337"/>
    <lineage>
        <taxon>Bacteria</taxon>
        <taxon>Pseudomonadati</taxon>
        <taxon>Pseudomonadota</taxon>
        <taxon>Alphaproteobacteria</taxon>
        <taxon>Sphingomonadales</taxon>
        <taxon>Sphingomonadaceae</taxon>
        <taxon>Sphingomonas</taxon>
    </lineage>
</organism>